<evidence type="ECO:0000313" key="1">
    <source>
        <dbReference type="EMBL" id="GAA1677576.1"/>
    </source>
</evidence>
<organism evidence="1 2">
    <name type="scientific">Streptomyces yatensis</name>
    <dbReference type="NCBI Taxonomy" id="155177"/>
    <lineage>
        <taxon>Bacteria</taxon>
        <taxon>Bacillati</taxon>
        <taxon>Actinomycetota</taxon>
        <taxon>Actinomycetes</taxon>
        <taxon>Kitasatosporales</taxon>
        <taxon>Streptomycetaceae</taxon>
        <taxon>Streptomyces</taxon>
        <taxon>Streptomyces violaceusniger group</taxon>
    </lineage>
</organism>
<dbReference type="EMBL" id="BAAALR010000022">
    <property type="protein sequence ID" value="GAA1677576.1"/>
    <property type="molecule type" value="Genomic_DNA"/>
</dbReference>
<protein>
    <submittedName>
        <fullName evidence="1">Uncharacterized protein</fullName>
    </submittedName>
</protein>
<reference evidence="2" key="1">
    <citation type="journal article" date="2019" name="Int. J. Syst. Evol. Microbiol.">
        <title>The Global Catalogue of Microorganisms (GCM) 10K type strain sequencing project: providing services to taxonomists for standard genome sequencing and annotation.</title>
        <authorList>
            <consortium name="The Broad Institute Genomics Platform"/>
            <consortium name="The Broad Institute Genome Sequencing Center for Infectious Disease"/>
            <person name="Wu L."/>
            <person name="Ma J."/>
        </authorList>
    </citation>
    <scope>NUCLEOTIDE SEQUENCE [LARGE SCALE GENOMIC DNA]</scope>
    <source>
        <strain evidence="2">JCM 13244</strain>
    </source>
</reference>
<comment type="caution">
    <text evidence="1">The sequence shown here is derived from an EMBL/GenBank/DDBJ whole genome shotgun (WGS) entry which is preliminary data.</text>
</comment>
<gene>
    <name evidence="1" type="ORF">GCM10009680_16280</name>
</gene>
<accession>A0ABP4SSP8</accession>
<dbReference type="Proteomes" id="UP001499947">
    <property type="component" value="Unassembled WGS sequence"/>
</dbReference>
<evidence type="ECO:0000313" key="2">
    <source>
        <dbReference type="Proteomes" id="UP001499947"/>
    </source>
</evidence>
<proteinExistence type="predicted"/>
<keyword evidence="2" id="KW-1185">Reference proteome</keyword>
<name>A0ABP4SSP8_9ACTN</name>
<sequence length="237" mass="27200">MRELSFTEKAHLKSFNELRQCSSVDVLFENLGIWGEAEPPGTLRGVFENLSGWEGVILDPGLENCMVGISEMSSCWTTVGTSRRLRGEFSIKEFFDCLLDLPPEPGRDGSPSKESEFYSQLRIIDYAPRAANGMLSAVRVQPSVNPLEIWFIDSNLDRTAEYEDECIRMDVDYCGYLEALVMTKGVFGWQYLFTEASIRDERFRDFADNLTYMLELFPRLFPDYDYSPLLARLEARL</sequence>
<dbReference type="RefSeq" id="WP_211127248.1">
    <property type="nucleotide sequence ID" value="NZ_BAAALR010000022.1"/>
</dbReference>